<evidence type="ECO:0000313" key="10">
    <source>
        <dbReference type="Proteomes" id="UP000554837"/>
    </source>
</evidence>
<dbReference type="GO" id="GO:0015344">
    <property type="term" value="F:siderophore uptake transmembrane transporter activity"/>
    <property type="evidence" value="ECO:0007669"/>
    <property type="project" value="TreeGrafter"/>
</dbReference>
<dbReference type="Gene3D" id="2.60.40.1120">
    <property type="entry name" value="Carboxypeptidase-like, regulatory domain"/>
    <property type="match status" value="1"/>
</dbReference>
<evidence type="ECO:0000256" key="5">
    <source>
        <dbReference type="ARBA" id="ARBA00023136"/>
    </source>
</evidence>
<dbReference type="SUPFAM" id="SSF56935">
    <property type="entry name" value="Porins"/>
    <property type="match status" value="1"/>
</dbReference>
<gene>
    <name evidence="9" type="ORF">HNQ51_001993</name>
</gene>
<dbReference type="SUPFAM" id="SSF49464">
    <property type="entry name" value="Carboxypeptidase regulatory domain-like"/>
    <property type="match status" value="1"/>
</dbReference>
<evidence type="ECO:0000313" key="9">
    <source>
        <dbReference type="EMBL" id="MBB5204679.1"/>
    </source>
</evidence>
<evidence type="ECO:0000259" key="8">
    <source>
        <dbReference type="Pfam" id="PF25183"/>
    </source>
</evidence>
<comment type="caution">
    <text evidence="9">The sequence shown here is derived from an EMBL/GenBank/DDBJ whole genome shotgun (WGS) entry which is preliminary data.</text>
</comment>
<keyword evidence="3" id="KW-1134">Transmembrane beta strand</keyword>
<evidence type="ECO:0000256" key="7">
    <source>
        <dbReference type="SAM" id="SignalP"/>
    </source>
</evidence>
<dbReference type="Proteomes" id="UP000554837">
    <property type="component" value="Unassembled WGS sequence"/>
</dbReference>
<dbReference type="InterPro" id="IPR057601">
    <property type="entry name" value="Oar-like_b-barrel"/>
</dbReference>
<evidence type="ECO:0000256" key="3">
    <source>
        <dbReference type="ARBA" id="ARBA00022452"/>
    </source>
</evidence>
<dbReference type="PANTHER" id="PTHR30069:SF46">
    <property type="entry name" value="OAR PROTEIN"/>
    <property type="match status" value="1"/>
</dbReference>
<feature type="domain" description="TonB-dependent transporter Oar-like beta-barrel" evidence="8">
    <location>
        <begin position="358"/>
        <end position="1096"/>
    </location>
</feature>
<keyword evidence="7" id="KW-0732">Signal</keyword>
<dbReference type="PANTHER" id="PTHR30069">
    <property type="entry name" value="TONB-DEPENDENT OUTER MEMBRANE RECEPTOR"/>
    <property type="match status" value="1"/>
</dbReference>
<name>A0A840S8D5_9BURK</name>
<dbReference type="RefSeq" id="WP_138855663.1">
    <property type="nucleotide sequence ID" value="NZ_CP040709.1"/>
</dbReference>
<keyword evidence="10" id="KW-1185">Reference proteome</keyword>
<dbReference type="InterPro" id="IPR008969">
    <property type="entry name" value="CarboxyPept-like_regulatory"/>
</dbReference>
<feature type="signal peptide" evidence="7">
    <location>
        <begin position="1"/>
        <end position="25"/>
    </location>
</feature>
<evidence type="ECO:0000256" key="6">
    <source>
        <dbReference type="ARBA" id="ARBA00023237"/>
    </source>
</evidence>
<evidence type="ECO:0000256" key="1">
    <source>
        <dbReference type="ARBA" id="ARBA00004571"/>
    </source>
</evidence>
<dbReference type="OrthoDB" id="9768147at2"/>
<keyword evidence="2" id="KW-0813">Transport</keyword>
<feature type="chain" id="PRO_5032309530" description="TonB-dependent transporter Oar-like beta-barrel domain-containing protein" evidence="7">
    <location>
        <begin position="26"/>
        <end position="1163"/>
    </location>
</feature>
<dbReference type="GO" id="GO:0044718">
    <property type="term" value="P:siderophore transmembrane transport"/>
    <property type="evidence" value="ECO:0007669"/>
    <property type="project" value="TreeGrafter"/>
</dbReference>
<evidence type="ECO:0000256" key="2">
    <source>
        <dbReference type="ARBA" id="ARBA00022448"/>
    </source>
</evidence>
<dbReference type="InterPro" id="IPR036942">
    <property type="entry name" value="Beta-barrel_TonB_sf"/>
</dbReference>
<dbReference type="Gene3D" id="2.40.170.20">
    <property type="entry name" value="TonB-dependent receptor, beta-barrel domain"/>
    <property type="match status" value="1"/>
</dbReference>
<dbReference type="Pfam" id="PF25183">
    <property type="entry name" value="OMP_b-brl_4"/>
    <property type="match status" value="2"/>
</dbReference>
<evidence type="ECO:0000256" key="4">
    <source>
        <dbReference type="ARBA" id="ARBA00022692"/>
    </source>
</evidence>
<keyword evidence="6" id="KW-0998">Cell outer membrane</keyword>
<proteinExistence type="predicted"/>
<dbReference type="AlphaFoldDB" id="A0A840S8D5"/>
<dbReference type="EMBL" id="JACHHO010000002">
    <property type="protein sequence ID" value="MBB5204679.1"/>
    <property type="molecule type" value="Genomic_DNA"/>
</dbReference>
<dbReference type="GO" id="GO:0009279">
    <property type="term" value="C:cell outer membrane"/>
    <property type="evidence" value="ECO:0007669"/>
    <property type="project" value="UniProtKB-SubCell"/>
</dbReference>
<accession>A0A840S8D5</accession>
<reference evidence="9 10" key="1">
    <citation type="submission" date="2020-08" db="EMBL/GenBank/DDBJ databases">
        <title>Genomic Encyclopedia of Type Strains, Phase IV (KMG-IV): sequencing the most valuable type-strain genomes for metagenomic binning, comparative biology and taxonomic classification.</title>
        <authorList>
            <person name="Goeker M."/>
        </authorList>
    </citation>
    <scope>NUCLEOTIDE SEQUENCE [LARGE SCALE GENOMIC DNA]</scope>
    <source>
        <strain evidence="9 10">DSM 23958</strain>
    </source>
</reference>
<keyword evidence="4" id="KW-0812">Transmembrane</keyword>
<protein>
    <recommendedName>
        <fullName evidence="8">TonB-dependent transporter Oar-like beta-barrel domain-containing protein</fullName>
    </recommendedName>
</protein>
<comment type="subcellular location">
    <subcellularLocation>
        <location evidence="1">Cell outer membrane</location>
        <topology evidence="1">Multi-pass membrane protein</topology>
    </subcellularLocation>
</comment>
<dbReference type="InterPro" id="IPR039426">
    <property type="entry name" value="TonB-dep_rcpt-like"/>
</dbReference>
<dbReference type="Pfam" id="PF13620">
    <property type="entry name" value="CarboxypepD_reg"/>
    <property type="match status" value="1"/>
</dbReference>
<sequence>MSSSLFARTALAAAVAIVAAAPALAQNTTAAIGGRVLTPDGKPVAGATVVVLHRESGSAVTLTTDGEGRYSARGLRVGGPYTVTVSKGDDKSVNDEVYLALAETTLVDLRVGKAETTLEQVVVTGSATSGKFGAGNTGAGTKIGKTELESYASLNGNLQDFARMDARVAQTDKERGEMSVAGQNSRYNSITIDGVKINDTFGLESNNLPTRKQPIPLEALQSVQVNVSNYDVTQQGYTGGNVNAVTKSGTNDLKGTLKLAYRDDGMAGKRYNRTNDTYFSFLPFQEKTIGATLGGPIIKDTLFFFASYEELSSNRIQPEFGPVGSALTNVAISQKVINDAAALAKSKYNLDIGNTDVQADLTVKDSLVKLDWNISEKHRANVRFARTEQSDTNNGGFGGFSATGLALSSSIWQQEKTIETAVAQWFADWSENFSTELKVSNRDYHSEPRNSSDMPSVGLRFTGVAPIGAPAGVDTGTRFLNFGTERSRHFNILDTKTMDAYLGATWFAGDHEVKFGGDYSDNKVFNAFFQDTKGNYTFGCQDGWIYNTIPGIAAGTRLPTTGTANRCSSLTAAQMEAAVLENFSLGRPSAYQVQAPAGSFTLNDGIAKFKIQNLGLFLQDTWTLSNKLTLSAGLRYDQLGLPDRPAANASAAAATVAGSAGATNASVVRNTGGFGLDNTQVPDGADLFQPRFSFNYAFDAMDKRKSQLRGGFGLFQGAAANVWISNAYSNTGVFTRFVGCGNSGQRNCLDTTDTGVFNPDPSKQVLLAGTTPAANVDFLAGNLAQPSVWKFNLGYDLELPQGFVFGAEWLATSVNDSIYYRHLNLGAATRKGPDGRDMFYTPAAYNPTCWTGNGSLSTSGTTCSGNRNRALSNASFGNVLIAERSGKGGGNSVTLSIGQPRVGDFSWNLAYTRASATEVSPLTSSVSNSNFNARAIFNPNEEVVANSAYLVQDRFNANVRWSKALIGKLKTTLGVVYEGRKGKPYSWTYGNDMNGDGISGNDLMYVPKDASDVIIKSGQTTGSSAITDAQAAAAFWAMVDGTPQLRKSKGQVVERNGSFSKFTNSFDLRLTQELPAFASGHKALLNLDLLNFGNLINRRWGRIDESAFQSAGGARRTFANFGGIDPTTGKYVYYVNGFVTDAITRQAAGESQWAMQVTLRYEF</sequence>
<keyword evidence="5" id="KW-0472">Membrane</keyword>
<organism evidence="9 10">
    <name type="scientific">Inhella inkyongensis</name>
    <dbReference type="NCBI Taxonomy" id="392593"/>
    <lineage>
        <taxon>Bacteria</taxon>
        <taxon>Pseudomonadati</taxon>
        <taxon>Pseudomonadota</taxon>
        <taxon>Betaproteobacteria</taxon>
        <taxon>Burkholderiales</taxon>
        <taxon>Sphaerotilaceae</taxon>
        <taxon>Inhella</taxon>
    </lineage>
</organism>
<feature type="domain" description="TonB-dependent transporter Oar-like beta-barrel" evidence="8">
    <location>
        <begin position="245"/>
        <end position="315"/>
    </location>
</feature>